<gene>
    <name evidence="2" type="ORF">WICANDRAFT_63407</name>
</gene>
<dbReference type="GeneID" id="30200786"/>
<keyword evidence="3" id="KW-1185">Reference proteome</keyword>
<proteinExistence type="predicted"/>
<feature type="compositionally biased region" description="Basic and acidic residues" evidence="1">
    <location>
        <begin position="177"/>
        <end position="193"/>
    </location>
</feature>
<evidence type="ECO:0000313" key="2">
    <source>
        <dbReference type="EMBL" id="ODQ58900.1"/>
    </source>
</evidence>
<evidence type="ECO:0000256" key="1">
    <source>
        <dbReference type="SAM" id="MobiDB-lite"/>
    </source>
</evidence>
<dbReference type="InterPro" id="IPR020366">
    <property type="entry name" value="Ies5"/>
</dbReference>
<dbReference type="Proteomes" id="UP000094112">
    <property type="component" value="Unassembled WGS sequence"/>
</dbReference>
<sequence length="193" mass="22183">MSDAEPKSEITNNEPKSEISDFQPLKSLKKPKSYAKIYEKLSKKYSNVIGTSENLFSNYTNLRKEYISLSNKIGSITDILGLIDRLHDHQHDTSDSKERLQSIISQKPQLQKILGVLITDDGSFPKHLEELYPLTDLAVHLLQDHVEETDPQSRSAWIKRNHPELINGDFGTRKRRASTEDHDNESKKRIKTE</sequence>
<accession>A0A1E3P0V6</accession>
<feature type="region of interest" description="Disordered" evidence="1">
    <location>
        <begin position="150"/>
        <end position="193"/>
    </location>
</feature>
<feature type="region of interest" description="Disordered" evidence="1">
    <location>
        <begin position="1"/>
        <end position="24"/>
    </location>
</feature>
<organism evidence="2 3">
    <name type="scientific">Wickerhamomyces anomalus (strain ATCC 58044 / CBS 1984 / NCYC 433 / NRRL Y-366-8)</name>
    <name type="common">Yeast</name>
    <name type="synonym">Hansenula anomala</name>
    <dbReference type="NCBI Taxonomy" id="683960"/>
    <lineage>
        <taxon>Eukaryota</taxon>
        <taxon>Fungi</taxon>
        <taxon>Dikarya</taxon>
        <taxon>Ascomycota</taxon>
        <taxon>Saccharomycotina</taxon>
        <taxon>Saccharomycetes</taxon>
        <taxon>Phaffomycetales</taxon>
        <taxon>Wickerhamomycetaceae</taxon>
        <taxon>Wickerhamomyces</taxon>
    </lineage>
</organism>
<evidence type="ECO:0000313" key="3">
    <source>
        <dbReference type="Proteomes" id="UP000094112"/>
    </source>
</evidence>
<dbReference type="Pfam" id="PF17335">
    <property type="entry name" value="IES5"/>
    <property type="match status" value="1"/>
</dbReference>
<dbReference type="RefSeq" id="XP_019038107.1">
    <property type="nucleotide sequence ID" value="XM_019183540.1"/>
</dbReference>
<dbReference type="EMBL" id="KV454211">
    <property type="protein sequence ID" value="ODQ58900.1"/>
    <property type="molecule type" value="Genomic_DNA"/>
</dbReference>
<dbReference type="GO" id="GO:0031011">
    <property type="term" value="C:Ino80 complex"/>
    <property type="evidence" value="ECO:0007669"/>
    <property type="project" value="InterPro"/>
</dbReference>
<protein>
    <submittedName>
        <fullName evidence="2">Uncharacterized protein</fullName>
    </submittedName>
</protein>
<dbReference type="AlphaFoldDB" id="A0A1E3P0V6"/>
<reference evidence="2 3" key="1">
    <citation type="journal article" date="2016" name="Proc. Natl. Acad. Sci. U.S.A.">
        <title>Comparative genomics of biotechnologically important yeasts.</title>
        <authorList>
            <person name="Riley R."/>
            <person name="Haridas S."/>
            <person name="Wolfe K.H."/>
            <person name="Lopes M.R."/>
            <person name="Hittinger C.T."/>
            <person name="Goeker M."/>
            <person name="Salamov A.A."/>
            <person name="Wisecaver J.H."/>
            <person name="Long T.M."/>
            <person name="Calvey C.H."/>
            <person name="Aerts A.L."/>
            <person name="Barry K.W."/>
            <person name="Choi C."/>
            <person name="Clum A."/>
            <person name="Coughlan A.Y."/>
            <person name="Deshpande S."/>
            <person name="Douglass A.P."/>
            <person name="Hanson S.J."/>
            <person name="Klenk H.-P."/>
            <person name="LaButti K.M."/>
            <person name="Lapidus A."/>
            <person name="Lindquist E.A."/>
            <person name="Lipzen A.M."/>
            <person name="Meier-Kolthoff J.P."/>
            <person name="Ohm R.A."/>
            <person name="Otillar R.P."/>
            <person name="Pangilinan J.L."/>
            <person name="Peng Y."/>
            <person name="Rokas A."/>
            <person name="Rosa C.A."/>
            <person name="Scheuner C."/>
            <person name="Sibirny A.A."/>
            <person name="Slot J.C."/>
            <person name="Stielow J.B."/>
            <person name="Sun H."/>
            <person name="Kurtzman C.P."/>
            <person name="Blackwell M."/>
            <person name="Grigoriev I.V."/>
            <person name="Jeffries T.W."/>
        </authorList>
    </citation>
    <scope>NUCLEOTIDE SEQUENCE [LARGE SCALE GENOMIC DNA]</scope>
    <source>
        <strain evidence="3">ATCC 58044 / CBS 1984 / NCYC 433 / NRRL Y-366-8</strain>
    </source>
</reference>
<name>A0A1E3P0V6_WICAA</name>
<dbReference type="OrthoDB" id="10474981at2759"/>